<evidence type="ECO:0000313" key="9">
    <source>
        <dbReference type="EMBL" id="KNC29151.1"/>
    </source>
</evidence>
<comment type="subcellular location">
    <subcellularLocation>
        <location evidence="1">Secreted</location>
    </subcellularLocation>
</comment>
<reference evidence="9 10" key="1">
    <citation type="journal article" date="2015" name="Nat. Commun.">
        <title>Lucilia cuprina genome unlocks parasitic fly biology to underpin future interventions.</title>
        <authorList>
            <person name="Anstead C.A."/>
            <person name="Korhonen P.K."/>
            <person name="Young N.D."/>
            <person name="Hall R.S."/>
            <person name="Jex A.R."/>
            <person name="Murali S.C."/>
            <person name="Hughes D.S."/>
            <person name="Lee S.F."/>
            <person name="Perry T."/>
            <person name="Stroehlein A.J."/>
            <person name="Ansell B.R."/>
            <person name="Breugelmans B."/>
            <person name="Hofmann A."/>
            <person name="Qu J."/>
            <person name="Dugan S."/>
            <person name="Lee S.L."/>
            <person name="Chao H."/>
            <person name="Dinh H."/>
            <person name="Han Y."/>
            <person name="Doddapaneni H.V."/>
            <person name="Worley K.C."/>
            <person name="Muzny D.M."/>
            <person name="Ioannidis P."/>
            <person name="Waterhouse R.M."/>
            <person name="Zdobnov E.M."/>
            <person name="James P.J."/>
            <person name="Bagnall N.H."/>
            <person name="Kotze A.C."/>
            <person name="Gibbs R.A."/>
            <person name="Richards S."/>
            <person name="Batterham P."/>
            <person name="Gasser R.B."/>
        </authorList>
    </citation>
    <scope>NUCLEOTIDE SEQUENCE [LARGE SCALE GENOMIC DNA]</scope>
    <source>
        <strain evidence="9 10">LS</strain>
        <tissue evidence="9">Full body</tissue>
    </source>
</reference>
<dbReference type="AlphaFoldDB" id="A0A0L0CA78"/>
<evidence type="ECO:0000256" key="5">
    <source>
        <dbReference type="ARBA" id="ARBA00022729"/>
    </source>
</evidence>
<feature type="signal peptide" evidence="8">
    <location>
        <begin position="1"/>
        <end position="19"/>
    </location>
</feature>
<feature type="chain" id="PRO_5005535780" evidence="8">
    <location>
        <begin position="20"/>
        <end position="41"/>
    </location>
</feature>
<evidence type="ECO:0000256" key="8">
    <source>
        <dbReference type="SAM" id="SignalP"/>
    </source>
</evidence>
<dbReference type="GO" id="GO:0005576">
    <property type="term" value="C:extracellular region"/>
    <property type="evidence" value="ECO:0007669"/>
    <property type="project" value="UniProtKB-SubCell"/>
</dbReference>
<dbReference type="InterPro" id="IPR013172">
    <property type="entry name" value="Bomanin"/>
</dbReference>
<dbReference type="GO" id="GO:0045087">
    <property type="term" value="P:innate immune response"/>
    <property type="evidence" value="ECO:0007669"/>
    <property type="project" value="UniProtKB-KW"/>
</dbReference>
<keyword evidence="7" id="KW-1015">Disulfide bond</keyword>
<comment type="similarity">
    <text evidence="2">Belongs to the bomanin family.</text>
</comment>
<proteinExistence type="inferred from homology"/>
<keyword evidence="3" id="KW-0964">Secreted</keyword>
<dbReference type="Proteomes" id="UP000037069">
    <property type="component" value="Unassembled WGS sequence"/>
</dbReference>
<evidence type="ECO:0000256" key="7">
    <source>
        <dbReference type="ARBA" id="ARBA00023157"/>
    </source>
</evidence>
<evidence type="ECO:0000256" key="6">
    <source>
        <dbReference type="ARBA" id="ARBA00022859"/>
    </source>
</evidence>
<gene>
    <name evidence="9" type="ORF">FF38_13629</name>
</gene>
<keyword evidence="6" id="KW-0391">Immunity</keyword>
<keyword evidence="4" id="KW-0399">Innate immunity</keyword>
<evidence type="ECO:0000256" key="2">
    <source>
        <dbReference type="ARBA" id="ARBA00005379"/>
    </source>
</evidence>
<protein>
    <submittedName>
        <fullName evidence="9">Uncharacterized protein</fullName>
    </submittedName>
</protein>
<evidence type="ECO:0000256" key="1">
    <source>
        <dbReference type="ARBA" id="ARBA00004613"/>
    </source>
</evidence>
<evidence type="ECO:0000256" key="4">
    <source>
        <dbReference type="ARBA" id="ARBA00022588"/>
    </source>
</evidence>
<evidence type="ECO:0000313" key="10">
    <source>
        <dbReference type="Proteomes" id="UP000037069"/>
    </source>
</evidence>
<keyword evidence="5 8" id="KW-0732">Signal</keyword>
<comment type="caution">
    <text evidence="9">The sequence shown here is derived from an EMBL/GenBank/DDBJ whole genome shotgun (WGS) entry which is preliminary data.</text>
</comment>
<dbReference type="Pfam" id="PF08194">
    <property type="entry name" value="DIM"/>
    <property type="match status" value="1"/>
</dbReference>
<organism evidence="9 10">
    <name type="scientific">Lucilia cuprina</name>
    <name type="common">Green bottle fly</name>
    <name type="synonym">Australian sheep blowfly</name>
    <dbReference type="NCBI Taxonomy" id="7375"/>
    <lineage>
        <taxon>Eukaryota</taxon>
        <taxon>Metazoa</taxon>
        <taxon>Ecdysozoa</taxon>
        <taxon>Arthropoda</taxon>
        <taxon>Hexapoda</taxon>
        <taxon>Insecta</taxon>
        <taxon>Pterygota</taxon>
        <taxon>Neoptera</taxon>
        <taxon>Endopterygota</taxon>
        <taxon>Diptera</taxon>
        <taxon>Brachycera</taxon>
        <taxon>Muscomorpha</taxon>
        <taxon>Oestroidea</taxon>
        <taxon>Calliphoridae</taxon>
        <taxon>Luciliinae</taxon>
        <taxon>Lucilia</taxon>
    </lineage>
</organism>
<dbReference type="EMBL" id="JRES01000685">
    <property type="protein sequence ID" value="KNC29151.1"/>
    <property type="molecule type" value="Genomic_DNA"/>
</dbReference>
<accession>A0A0L0CA78</accession>
<sequence>MKVINLFVIVACIVAAAMADPGNANAQGVTNSGYFFQGSKK</sequence>
<keyword evidence="10" id="KW-1185">Reference proteome</keyword>
<name>A0A0L0CA78_LUCCU</name>
<evidence type="ECO:0000256" key="3">
    <source>
        <dbReference type="ARBA" id="ARBA00022525"/>
    </source>
</evidence>